<proteinExistence type="predicted"/>
<accession>A0ABD3Q3X4</accession>
<name>A0ABD3Q3X4_9STRA</name>
<dbReference type="EMBL" id="JALLAZ020000477">
    <property type="protein sequence ID" value="KAL3794341.1"/>
    <property type="molecule type" value="Genomic_DNA"/>
</dbReference>
<dbReference type="Proteomes" id="UP001530315">
    <property type="component" value="Unassembled WGS sequence"/>
</dbReference>
<evidence type="ECO:0000313" key="1">
    <source>
        <dbReference type="EMBL" id="KAL3794341.1"/>
    </source>
</evidence>
<dbReference type="AlphaFoldDB" id="A0ABD3Q3X4"/>
<organism evidence="1 2">
    <name type="scientific">Stephanodiscus triporus</name>
    <dbReference type="NCBI Taxonomy" id="2934178"/>
    <lineage>
        <taxon>Eukaryota</taxon>
        <taxon>Sar</taxon>
        <taxon>Stramenopiles</taxon>
        <taxon>Ochrophyta</taxon>
        <taxon>Bacillariophyta</taxon>
        <taxon>Coscinodiscophyceae</taxon>
        <taxon>Thalassiosirophycidae</taxon>
        <taxon>Stephanodiscales</taxon>
        <taxon>Stephanodiscaceae</taxon>
        <taxon>Stephanodiscus</taxon>
    </lineage>
</organism>
<keyword evidence="2" id="KW-1185">Reference proteome</keyword>
<dbReference type="InterPro" id="IPR016024">
    <property type="entry name" value="ARM-type_fold"/>
</dbReference>
<sequence length="498" mass="55161">MLDKSRIIGYIPMDRQKAKTRMSMLIDVTRGKNDGDRLRKLVTAAESFDHTDSRNHDRDVRDGAVAIVCSILRSCSSFFIVRSKEIQLCLMILLRLYRCSEERLCASFCTDGATLIIELLELIEINYRLGKKGDTKSLVLAQHIIDVLSQARAPLPMVKRHEELLTALVGNIHGATGRFVMHLSMKIIGSLSEHSQNKESMFREGLLETILIGSIHIYKPVREEAARIIMNLALENKNKTDLVQRHNQCWLDACLDLAWASCVSTKAYAIKALGCVATIPENKVIMAQHKNGAVVDALLRSASSRVIPSQVCINATRVIANLTCQATASQIGRHSGLILTLSSLACRDDKLAVAAAMAVKKVATHIRSGDLSHQDLLQALITMSYSRSTEVLKWTVKAYCEQASFPRDRVKMIAHKGLLTSLTVISTDENEFVTKHAREVLSALASDVANAKDIGVEKVLRCVSATKECQDALDSCRKQPRCYSPSSVAQFYFDFSGL</sequence>
<dbReference type="Gene3D" id="1.25.10.10">
    <property type="entry name" value="Leucine-rich Repeat Variant"/>
    <property type="match status" value="2"/>
</dbReference>
<dbReference type="InterPro" id="IPR011989">
    <property type="entry name" value="ARM-like"/>
</dbReference>
<protein>
    <submittedName>
        <fullName evidence="1">Uncharacterized protein</fullName>
    </submittedName>
</protein>
<comment type="caution">
    <text evidence="1">The sequence shown here is derived from an EMBL/GenBank/DDBJ whole genome shotgun (WGS) entry which is preliminary data.</text>
</comment>
<gene>
    <name evidence="1" type="ORF">ACHAW5_009901</name>
</gene>
<dbReference type="SUPFAM" id="SSF48371">
    <property type="entry name" value="ARM repeat"/>
    <property type="match status" value="1"/>
</dbReference>
<evidence type="ECO:0000313" key="2">
    <source>
        <dbReference type="Proteomes" id="UP001530315"/>
    </source>
</evidence>
<reference evidence="1 2" key="1">
    <citation type="submission" date="2024-10" db="EMBL/GenBank/DDBJ databases">
        <title>Updated reference genomes for cyclostephanoid diatoms.</title>
        <authorList>
            <person name="Roberts W.R."/>
            <person name="Alverson A.J."/>
        </authorList>
    </citation>
    <scope>NUCLEOTIDE SEQUENCE [LARGE SCALE GENOMIC DNA]</scope>
    <source>
        <strain evidence="1 2">AJA276-08</strain>
    </source>
</reference>